<dbReference type="InterPro" id="IPR050206">
    <property type="entry name" value="FtsK/SpoIIIE/SftA"/>
</dbReference>
<dbReference type="PANTHER" id="PTHR22683">
    <property type="entry name" value="SPORULATION PROTEIN RELATED"/>
    <property type="match status" value="1"/>
</dbReference>
<gene>
    <name evidence="5" type="ORF">Athens101428_497</name>
</gene>
<keyword evidence="1 3" id="KW-0547">Nucleotide-binding</keyword>
<evidence type="ECO:0000256" key="3">
    <source>
        <dbReference type="PROSITE-ProRule" id="PRU00289"/>
    </source>
</evidence>
<protein>
    <submittedName>
        <fullName evidence="5">DNA segregation ATPase FtsK/SpoIIIE, S-DNA-T family</fullName>
    </submittedName>
</protein>
<dbReference type="InterPro" id="IPR027417">
    <property type="entry name" value="P-loop_NTPase"/>
</dbReference>
<organism evidence="5 6">
    <name type="scientific">Candidatus Berkelbacteria bacterium Athens1014_28</name>
    <dbReference type="NCBI Taxonomy" id="2017145"/>
    <lineage>
        <taxon>Bacteria</taxon>
        <taxon>Candidatus Berkelbacteria</taxon>
    </lineage>
</organism>
<dbReference type="SMART" id="SM00843">
    <property type="entry name" value="Ftsk_gamma"/>
    <property type="match status" value="1"/>
</dbReference>
<evidence type="ECO:0000313" key="5">
    <source>
        <dbReference type="EMBL" id="TSC93863.1"/>
    </source>
</evidence>
<dbReference type="PROSITE" id="PS50901">
    <property type="entry name" value="FTSK"/>
    <property type="match status" value="1"/>
</dbReference>
<feature type="domain" description="FtsK" evidence="4">
    <location>
        <begin position="29"/>
        <end position="217"/>
    </location>
</feature>
<dbReference type="SUPFAM" id="SSF52540">
    <property type="entry name" value="P-loop containing nucleoside triphosphate hydrolases"/>
    <property type="match status" value="1"/>
</dbReference>
<evidence type="ECO:0000256" key="1">
    <source>
        <dbReference type="ARBA" id="ARBA00022741"/>
    </source>
</evidence>
<accession>A0A554LLW0</accession>
<dbReference type="Proteomes" id="UP000316495">
    <property type="component" value="Unassembled WGS sequence"/>
</dbReference>
<keyword evidence="2 3" id="KW-0067">ATP-binding</keyword>
<dbReference type="AlphaFoldDB" id="A0A554LLW0"/>
<dbReference type="Gene3D" id="3.40.50.300">
    <property type="entry name" value="P-loop containing nucleotide triphosphate hydrolases"/>
    <property type="match status" value="1"/>
</dbReference>
<feature type="binding site" evidence="3">
    <location>
        <begin position="46"/>
        <end position="53"/>
    </location>
    <ligand>
        <name>ATP</name>
        <dbReference type="ChEBI" id="CHEBI:30616"/>
    </ligand>
</feature>
<evidence type="ECO:0000256" key="2">
    <source>
        <dbReference type="ARBA" id="ARBA00022840"/>
    </source>
</evidence>
<dbReference type="EMBL" id="VMGN01000026">
    <property type="protein sequence ID" value="TSC93863.1"/>
    <property type="molecule type" value="Genomic_DNA"/>
</dbReference>
<dbReference type="Gene3D" id="1.10.10.10">
    <property type="entry name" value="Winged helix-like DNA-binding domain superfamily/Winged helix DNA-binding domain"/>
    <property type="match status" value="1"/>
</dbReference>
<dbReference type="SUPFAM" id="SSF46785">
    <property type="entry name" value="Winged helix' DNA-binding domain"/>
    <property type="match status" value="1"/>
</dbReference>
<dbReference type="Pfam" id="PF01580">
    <property type="entry name" value="FtsK_SpoIIIE"/>
    <property type="match status" value="1"/>
</dbReference>
<dbReference type="InterPro" id="IPR036390">
    <property type="entry name" value="WH_DNA-bd_sf"/>
</dbReference>
<dbReference type="InterPro" id="IPR002543">
    <property type="entry name" value="FtsK_dom"/>
</dbReference>
<sequence length="374" mass="40643">MTLKEVMISSQFKTQKSKLAIALGRDVAGTAVAIDLESMPHLMVAGATGSGKSVCINSIISAFLFNNSPEDMRLLLIDPKRVELTNYNGIPHLLSPVVIDVDKTISTLKWTVYEMERRYKIFSDSGKRNIASYNELPGPEGKLPYIVVIIDELADLMAVSANEVEASIVRIAQMARATGIHLIVATQRPSVDVLTGLIKANITSRIAFATASNVDSRTILDMSGAEKLLGNGDMLFIGNGLSKPRRIQGCFVSDKEINSLVGFLKNQGEAEYDESILSFRPAKLAGSHGGGSVDDDLYDEAIQVVMNSGQASASLLQRRLRVGYARAARLLDIMEEAGVIGPSNGAKPRDILMNTDQQFGSDNENQHFSKDDRH</sequence>
<dbReference type="InterPro" id="IPR018541">
    <property type="entry name" value="Ftsk_gamma"/>
</dbReference>
<proteinExistence type="predicted"/>
<dbReference type="PANTHER" id="PTHR22683:SF41">
    <property type="entry name" value="DNA TRANSLOCASE FTSK"/>
    <property type="match status" value="1"/>
</dbReference>
<dbReference type="CDD" id="cd01127">
    <property type="entry name" value="TrwB_TraG_TraD_VirD4"/>
    <property type="match status" value="1"/>
</dbReference>
<comment type="caution">
    <text evidence="5">The sequence shown here is derived from an EMBL/GenBank/DDBJ whole genome shotgun (WGS) entry which is preliminary data.</text>
</comment>
<dbReference type="GO" id="GO:0003677">
    <property type="term" value="F:DNA binding"/>
    <property type="evidence" value="ECO:0007669"/>
    <property type="project" value="InterPro"/>
</dbReference>
<dbReference type="GO" id="GO:0005524">
    <property type="term" value="F:ATP binding"/>
    <property type="evidence" value="ECO:0007669"/>
    <property type="project" value="UniProtKB-UniRule"/>
</dbReference>
<name>A0A554LLW0_9BACT</name>
<dbReference type="InterPro" id="IPR036388">
    <property type="entry name" value="WH-like_DNA-bd_sf"/>
</dbReference>
<dbReference type="Pfam" id="PF09397">
    <property type="entry name" value="FtsK_gamma"/>
    <property type="match status" value="1"/>
</dbReference>
<evidence type="ECO:0000313" key="6">
    <source>
        <dbReference type="Proteomes" id="UP000316495"/>
    </source>
</evidence>
<evidence type="ECO:0000259" key="4">
    <source>
        <dbReference type="PROSITE" id="PS50901"/>
    </source>
</evidence>
<reference evidence="5 6" key="1">
    <citation type="submission" date="2017-07" db="EMBL/GenBank/DDBJ databases">
        <title>Mechanisms for carbon and nitrogen cycling indicate functional differentiation within the Candidate Phyla Radiation.</title>
        <authorList>
            <person name="Danczak R.E."/>
            <person name="Johnston M.D."/>
            <person name="Kenah C."/>
            <person name="Slattery M."/>
            <person name="Wrighton K.C."/>
            <person name="Wilkins M.J."/>
        </authorList>
    </citation>
    <scope>NUCLEOTIDE SEQUENCE [LARGE SCALE GENOMIC DNA]</scope>
    <source>
        <strain evidence="5">Athens1014_28</strain>
    </source>
</reference>